<comment type="caution">
    <text evidence="1">The sequence shown here is derived from an EMBL/GenBank/DDBJ whole genome shotgun (WGS) entry which is preliminary data.</text>
</comment>
<reference evidence="1 2" key="1">
    <citation type="submission" date="2024-01" db="EMBL/GenBank/DDBJ databases">
        <authorList>
            <person name="Allen C."/>
            <person name="Tagirdzhanova G."/>
        </authorList>
    </citation>
    <scope>NUCLEOTIDE SEQUENCE [LARGE SCALE GENOMIC DNA]</scope>
</reference>
<sequence>MPVKWDEKAMADLFVSVISVTCPTMTEDQKDQIVANMQSRGHDINWDAPGLYRDVLAAMATACKPSADTLKEIVEEMNQRGYKFTYHGLK</sequence>
<dbReference type="Proteomes" id="UP001642405">
    <property type="component" value="Unassembled WGS sequence"/>
</dbReference>
<protein>
    <submittedName>
        <fullName evidence="1">Uncharacterized protein</fullName>
    </submittedName>
</protein>
<name>A0ABP0CH35_9PEZI</name>
<evidence type="ECO:0000313" key="2">
    <source>
        <dbReference type="Proteomes" id="UP001642405"/>
    </source>
</evidence>
<accession>A0ABP0CH35</accession>
<gene>
    <name evidence="1" type="ORF">SCUCBS95973_007671</name>
</gene>
<dbReference type="EMBL" id="CAWUHB010000055">
    <property type="protein sequence ID" value="CAK7230731.1"/>
    <property type="molecule type" value="Genomic_DNA"/>
</dbReference>
<evidence type="ECO:0000313" key="1">
    <source>
        <dbReference type="EMBL" id="CAK7230731.1"/>
    </source>
</evidence>
<keyword evidence="2" id="KW-1185">Reference proteome</keyword>
<proteinExistence type="predicted"/>
<organism evidence="1 2">
    <name type="scientific">Sporothrix curviconia</name>
    <dbReference type="NCBI Taxonomy" id="1260050"/>
    <lineage>
        <taxon>Eukaryota</taxon>
        <taxon>Fungi</taxon>
        <taxon>Dikarya</taxon>
        <taxon>Ascomycota</taxon>
        <taxon>Pezizomycotina</taxon>
        <taxon>Sordariomycetes</taxon>
        <taxon>Sordariomycetidae</taxon>
        <taxon>Ophiostomatales</taxon>
        <taxon>Ophiostomataceae</taxon>
        <taxon>Sporothrix</taxon>
    </lineage>
</organism>